<dbReference type="RefSeq" id="WP_188899842.1">
    <property type="nucleotide sequence ID" value="NZ_BMKS01000005.1"/>
</dbReference>
<protein>
    <submittedName>
        <fullName evidence="3">Malate dehydrogenase</fullName>
    </submittedName>
</protein>
<dbReference type="PANTHER" id="PTHR11091">
    <property type="entry name" value="OXIDOREDUCTASE-RELATED"/>
    <property type="match status" value="1"/>
</dbReference>
<evidence type="ECO:0000313" key="3">
    <source>
        <dbReference type="EMBL" id="GGG31629.1"/>
    </source>
</evidence>
<dbReference type="AlphaFoldDB" id="A0A8J2ZBR3"/>
<keyword evidence="4" id="KW-1185">Reference proteome</keyword>
<dbReference type="PANTHER" id="PTHR11091:SF0">
    <property type="entry name" value="MALATE DEHYDROGENASE"/>
    <property type="match status" value="1"/>
</dbReference>
<accession>A0A8J2ZBR3</accession>
<evidence type="ECO:0000256" key="1">
    <source>
        <dbReference type="ARBA" id="ARBA00006056"/>
    </source>
</evidence>
<dbReference type="Proteomes" id="UP000597507">
    <property type="component" value="Unassembled WGS sequence"/>
</dbReference>
<dbReference type="EMBL" id="BMKS01000005">
    <property type="protein sequence ID" value="GGG31629.1"/>
    <property type="molecule type" value="Genomic_DNA"/>
</dbReference>
<name>A0A8J2ZBR3_9PROT</name>
<dbReference type="Pfam" id="PF02615">
    <property type="entry name" value="Ldh_2"/>
    <property type="match status" value="1"/>
</dbReference>
<dbReference type="InterPro" id="IPR003767">
    <property type="entry name" value="Malate/L-lactate_DH-like"/>
</dbReference>
<comment type="caution">
    <text evidence="3">The sequence shown here is derived from an EMBL/GenBank/DDBJ whole genome shotgun (WGS) entry which is preliminary data.</text>
</comment>
<evidence type="ECO:0000256" key="2">
    <source>
        <dbReference type="ARBA" id="ARBA00023002"/>
    </source>
</evidence>
<dbReference type="Gene3D" id="1.10.1530.10">
    <property type="match status" value="1"/>
</dbReference>
<dbReference type="InterPro" id="IPR036111">
    <property type="entry name" value="Mal/L-sulfo/L-lacto_DH-like_sf"/>
</dbReference>
<keyword evidence="2" id="KW-0560">Oxidoreductase</keyword>
<dbReference type="InterPro" id="IPR043143">
    <property type="entry name" value="Mal/L-sulf/L-lact_DH-like_NADP"/>
</dbReference>
<proteinExistence type="inferred from homology"/>
<sequence length="360" mass="38661">MNVSADRVRQQILNILRAWGMAEDLAATTAEAMVETDLMGVDSHGISMLMTYEQRVAEKRLNLNARPRIVRENACTALVDGDAGLGHPVSSFAMNLAVDKALAAGVGVVGVRNSHHFGAAGVYARIAARRGVIGMVTSATRGIAMVPTRAAMPVLGTNPLAFAAPARRNRPFVLDMATTTTAAGKIKVWDLNNRAMPPGWVVEGDGRIVTDPKRGMEILYKEKPGGLTPLGGTPELGSHKGYGLAMMVHILGGTLTGASFSPVRERDHRPGRPDNIGHFFLALDQRAFREEGAFESDLDEVIDILHATPPADPAKPVLVAGDPEEMERERRLREGIPIPDSLDRLIRGICERSGAAYVLA</sequence>
<comment type="similarity">
    <text evidence="1">Belongs to the LDH2/MDH2 oxidoreductase family.</text>
</comment>
<dbReference type="InterPro" id="IPR043144">
    <property type="entry name" value="Mal/L-sulf/L-lact_DH-like_ah"/>
</dbReference>
<dbReference type="GO" id="GO:0016491">
    <property type="term" value="F:oxidoreductase activity"/>
    <property type="evidence" value="ECO:0007669"/>
    <property type="project" value="UniProtKB-KW"/>
</dbReference>
<organism evidence="3 4">
    <name type="scientific">Caldovatus sediminis</name>
    <dbReference type="NCBI Taxonomy" id="2041189"/>
    <lineage>
        <taxon>Bacteria</taxon>
        <taxon>Pseudomonadati</taxon>
        <taxon>Pseudomonadota</taxon>
        <taxon>Alphaproteobacteria</taxon>
        <taxon>Acetobacterales</taxon>
        <taxon>Roseomonadaceae</taxon>
        <taxon>Caldovatus</taxon>
    </lineage>
</organism>
<dbReference type="SUPFAM" id="SSF89733">
    <property type="entry name" value="L-sulfolactate dehydrogenase-like"/>
    <property type="match status" value="1"/>
</dbReference>
<evidence type="ECO:0000313" key="4">
    <source>
        <dbReference type="Proteomes" id="UP000597507"/>
    </source>
</evidence>
<gene>
    <name evidence="3" type="ORF">GCM10010964_19480</name>
</gene>
<dbReference type="Gene3D" id="3.30.1370.60">
    <property type="entry name" value="Hypothetical oxidoreductase yiak, domain 2"/>
    <property type="match status" value="1"/>
</dbReference>
<reference evidence="3 4" key="1">
    <citation type="journal article" date="2014" name="Int. J. Syst. Evol. Microbiol.">
        <title>Complete genome sequence of Corynebacterium casei LMG S-19264T (=DSM 44701T), isolated from a smear-ripened cheese.</title>
        <authorList>
            <consortium name="US DOE Joint Genome Institute (JGI-PGF)"/>
            <person name="Walter F."/>
            <person name="Albersmeier A."/>
            <person name="Kalinowski J."/>
            <person name="Ruckert C."/>
        </authorList>
    </citation>
    <scope>NUCLEOTIDE SEQUENCE [LARGE SCALE GENOMIC DNA]</scope>
    <source>
        <strain evidence="3 4">CGMCC 1.16330</strain>
    </source>
</reference>